<evidence type="ECO:0000256" key="2">
    <source>
        <dbReference type="ARBA" id="ARBA00022649"/>
    </source>
</evidence>
<dbReference type="GO" id="GO:0016787">
    <property type="term" value="F:hydrolase activity"/>
    <property type="evidence" value="ECO:0007669"/>
    <property type="project" value="UniProtKB-KW"/>
</dbReference>
<dbReference type="Proteomes" id="UP000760819">
    <property type="component" value="Unassembled WGS sequence"/>
</dbReference>
<comment type="cofactor">
    <cofactor evidence="1">
        <name>Mg(2+)</name>
        <dbReference type="ChEBI" id="CHEBI:18420"/>
    </cofactor>
</comment>
<proteinExistence type="inferred from homology"/>
<evidence type="ECO:0000256" key="5">
    <source>
        <dbReference type="ARBA" id="ARBA00022801"/>
    </source>
</evidence>
<reference evidence="9" key="1">
    <citation type="submission" date="2020-04" db="EMBL/GenBank/DDBJ databases">
        <authorList>
            <person name="Zhang T."/>
        </authorList>
    </citation>
    <scope>NUCLEOTIDE SEQUENCE</scope>
    <source>
        <strain evidence="9">HKST-UBA12</strain>
    </source>
</reference>
<keyword evidence="2" id="KW-1277">Toxin-antitoxin system</keyword>
<keyword evidence="6" id="KW-0460">Magnesium</keyword>
<sequence>MEQLVIDAGIIADYLKGNESAVLPQIWDHYKLTVSAVTITELFAAKKSVEAEMNKKMVDLLTERFTVVDINRAIAEKAANILRELDISLANALVAATAIELDSPLVTLDLGTFDLVPDLKIVDL</sequence>
<gene>
    <name evidence="9" type="ORF">KC640_00630</name>
</gene>
<accession>A0A955I6X6</accession>
<comment type="similarity">
    <text evidence="7">Belongs to the PINc/VapC protein family.</text>
</comment>
<dbReference type="EMBL" id="JAGQLI010000033">
    <property type="protein sequence ID" value="MCA9378909.1"/>
    <property type="molecule type" value="Genomic_DNA"/>
</dbReference>
<evidence type="ECO:0000256" key="1">
    <source>
        <dbReference type="ARBA" id="ARBA00001946"/>
    </source>
</evidence>
<evidence type="ECO:0000256" key="6">
    <source>
        <dbReference type="ARBA" id="ARBA00022842"/>
    </source>
</evidence>
<dbReference type="Gene3D" id="3.40.50.1010">
    <property type="entry name" value="5'-nuclease"/>
    <property type="match status" value="1"/>
</dbReference>
<dbReference type="PANTHER" id="PTHR33653:SF1">
    <property type="entry name" value="RIBONUCLEASE VAPC2"/>
    <property type="match status" value="1"/>
</dbReference>
<organism evidence="9 10">
    <name type="scientific">Candidatus Dojkabacteria bacterium</name>
    <dbReference type="NCBI Taxonomy" id="2099670"/>
    <lineage>
        <taxon>Bacteria</taxon>
        <taxon>Candidatus Dojkabacteria</taxon>
    </lineage>
</organism>
<dbReference type="AlphaFoldDB" id="A0A955I6X6"/>
<evidence type="ECO:0000259" key="8">
    <source>
        <dbReference type="Pfam" id="PF01850"/>
    </source>
</evidence>
<evidence type="ECO:0000313" key="10">
    <source>
        <dbReference type="Proteomes" id="UP000760819"/>
    </source>
</evidence>
<keyword evidence="3" id="KW-0540">Nuclease</keyword>
<name>A0A955I6X6_9BACT</name>
<keyword evidence="5" id="KW-0378">Hydrolase</keyword>
<dbReference type="CDD" id="cd09881">
    <property type="entry name" value="PIN_VapC4-5_FitB-like"/>
    <property type="match status" value="1"/>
</dbReference>
<dbReference type="GO" id="GO:0046872">
    <property type="term" value="F:metal ion binding"/>
    <property type="evidence" value="ECO:0007669"/>
    <property type="project" value="UniProtKB-KW"/>
</dbReference>
<feature type="domain" description="PIN" evidence="8">
    <location>
        <begin position="5"/>
        <end position="111"/>
    </location>
</feature>
<evidence type="ECO:0000313" key="9">
    <source>
        <dbReference type="EMBL" id="MCA9378909.1"/>
    </source>
</evidence>
<evidence type="ECO:0000256" key="3">
    <source>
        <dbReference type="ARBA" id="ARBA00022722"/>
    </source>
</evidence>
<dbReference type="SUPFAM" id="SSF88723">
    <property type="entry name" value="PIN domain-like"/>
    <property type="match status" value="1"/>
</dbReference>
<dbReference type="InterPro" id="IPR029060">
    <property type="entry name" value="PIN-like_dom_sf"/>
</dbReference>
<dbReference type="InterPro" id="IPR002716">
    <property type="entry name" value="PIN_dom"/>
</dbReference>
<comment type="caution">
    <text evidence="9">The sequence shown here is derived from an EMBL/GenBank/DDBJ whole genome shotgun (WGS) entry which is preliminary data.</text>
</comment>
<dbReference type="Pfam" id="PF01850">
    <property type="entry name" value="PIN"/>
    <property type="match status" value="1"/>
</dbReference>
<evidence type="ECO:0000256" key="4">
    <source>
        <dbReference type="ARBA" id="ARBA00022723"/>
    </source>
</evidence>
<protein>
    <submittedName>
        <fullName evidence="9">Type II toxin-antitoxin system VapC family toxin</fullName>
    </submittedName>
</protein>
<keyword evidence="4" id="KW-0479">Metal-binding</keyword>
<reference evidence="9" key="2">
    <citation type="journal article" date="2021" name="Microbiome">
        <title>Successional dynamics and alternative stable states in a saline activated sludge microbial community over 9 years.</title>
        <authorList>
            <person name="Wang Y."/>
            <person name="Ye J."/>
            <person name="Ju F."/>
            <person name="Liu L."/>
            <person name="Boyd J.A."/>
            <person name="Deng Y."/>
            <person name="Parks D.H."/>
            <person name="Jiang X."/>
            <person name="Yin X."/>
            <person name="Woodcroft B.J."/>
            <person name="Tyson G.W."/>
            <person name="Hugenholtz P."/>
            <person name="Polz M.F."/>
            <person name="Zhang T."/>
        </authorList>
    </citation>
    <scope>NUCLEOTIDE SEQUENCE</scope>
    <source>
        <strain evidence="9">HKST-UBA12</strain>
    </source>
</reference>
<dbReference type="InterPro" id="IPR050556">
    <property type="entry name" value="Type_II_TA_system_RNase"/>
</dbReference>
<evidence type="ECO:0000256" key="7">
    <source>
        <dbReference type="ARBA" id="ARBA00038093"/>
    </source>
</evidence>
<dbReference type="GO" id="GO:0004518">
    <property type="term" value="F:nuclease activity"/>
    <property type="evidence" value="ECO:0007669"/>
    <property type="project" value="UniProtKB-KW"/>
</dbReference>
<dbReference type="PANTHER" id="PTHR33653">
    <property type="entry name" value="RIBONUCLEASE VAPC2"/>
    <property type="match status" value="1"/>
</dbReference>